<evidence type="ECO:0000313" key="3">
    <source>
        <dbReference type="Proteomes" id="UP001525968"/>
    </source>
</evidence>
<evidence type="ECO:0000256" key="1">
    <source>
        <dbReference type="ARBA" id="ARBA00023172"/>
    </source>
</evidence>
<dbReference type="RefSeq" id="WP_261500574.1">
    <property type="nucleotide sequence ID" value="NZ_JAODYH010000005.1"/>
</dbReference>
<dbReference type="InterPro" id="IPR011010">
    <property type="entry name" value="DNA_brk_join_enz"/>
</dbReference>
<organism evidence="2 3">
    <name type="scientific">Acidovorax bellezanensis</name>
    <dbReference type="NCBI Taxonomy" id="2976702"/>
    <lineage>
        <taxon>Bacteria</taxon>
        <taxon>Pseudomonadati</taxon>
        <taxon>Pseudomonadota</taxon>
        <taxon>Betaproteobacteria</taxon>
        <taxon>Burkholderiales</taxon>
        <taxon>Comamonadaceae</taxon>
        <taxon>Acidovorax</taxon>
    </lineage>
</organism>
<reference evidence="2 3" key="1">
    <citation type="submission" date="2022-09" db="EMBL/GenBank/DDBJ databases">
        <title>Draft genome of isolate Be4.</title>
        <authorList>
            <person name="Sanchez-Castro I."/>
            <person name="Martinez-Rodriguez P."/>
            <person name="Descostes M."/>
            <person name="Merroun M."/>
        </authorList>
    </citation>
    <scope>NUCLEOTIDE SEQUENCE [LARGE SCALE GENOMIC DNA]</scope>
    <source>
        <strain evidence="2 3">Be4</strain>
    </source>
</reference>
<gene>
    <name evidence="2" type="ORF">N0K08_11915</name>
</gene>
<dbReference type="EMBL" id="JAODYH010000005">
    <property type="protein sequence ID" value="MCT9811345.1"/>
    <property type="molecule type" value="Genomic_DNA"/>
</dbReference>
<protein>
    <recommendedName>
        <fullName evidence="4">Integrase</fullName>
    </recommendedName>
</protein>
<name>A0ABT2PLI8_9BURK</name>
<keyword evidence="1" id="KW-0233">DNA recombination</keyword>
<comment type="caution">
    <text evidence="2">The sequence shown here is derived from an EMBL/GenBank/DDBJ whole genome shotgun (WGS) entry which is preliminary data.</text>
</comment>
<evidence type="ECO:0008006" key="4">
    <source>
        <dbReference type="Google" id="ProtNLM"/>
    </source>
</evidence>
<dbReference type="InterPro" id="IPR013762">
    <property type="entry name" value="Integrase-like_cat_sf"/>
</dbReference>
<evidence type="ECO:0000313" key="2">
    <source>
        <dbReference type="EMBL" id="MCT9811345.1"/>
    </source>
</evidence>
<dbReference type="Proteomes" id="UP001525968">
    <property type="component" value="Unassembled WGS sequence"/>
</dbReference>
<dbReference type="Gene3D" id="1.10.443.10">
    <property type="entry name" value="Intergrase catalytic core"/>
    <property type="match status" value="1"/>
</dbReference>
<accession>A0ABT2PLI8</accession>
<proteinExistence type="predicted"/>
<sequence length="457" mass="51663">MKSSWIKPFYEELSITKAPVAYREFPGVPVRGEERSESAPRFYLRALESFHLLESVGLPTSNALAESSKNVAFIKNLSLHPPGRYRTVPSELVLRSFRSAVEFALEYAEELLDAYVFCAKTAQATGVSIPQFLEKESISQFLGPKLTTIGVNTWSIGRTARQGLNTRELGVNRDEFDTQYFSNLREHRGLWDLLMVLGGCYLVILGTLMARRQGELIDLKVGSMLNSSGSHLRFKARKSGTGDMRQTLERPIPAFASELLRLLENFQERLVAGGVLSETSNALMFPKEVNSGLLKAGQSSFNFMLDRFCDFFQTEIDKNGRRFYLRQHQLRRFFAMLFFWGNSFSGLDVLRWFMGHSDAEHLYHYISESTPGHVLRGVKADFVVEHAKAHDPQTLPLLDFIENHFGTREVLLLDSDELGEFIEELLANGSVTVEPHFMRGTGGTTYEVLICVSDNAQ</sequence>
<keyword evidence="3" id="KW-1185">Reference proteome</keyword>
<dbReference type="SUPFAM" id="SSF56349">
    <property type="entry name" value="DNA breaking-rejoining enzymes"/>
    <property type="match status" value="1"/>
</dbReference>